<dbReference type="Pfam" id="PF03828">
    <property type="entry name" value="PAP_assoc"/>
    <property type="match status" value="1"/>
</dbReference>
<dbReference type="Proteomes" id="UP001142055">
    <property type="component" value="Chromosome 1"/>
</dbReference>
<feature type="compositionally biased region" description="Polar residues" evidence="9">
    <location>
        <begin position="694"/>
        <end position="731"/>
    </location>
</feature>
<evidence type="ECO:0000313" key="12">
    <source>
        <dbReference type="EMBL" id="KAJ6225194.1"/>
    </source>
</evidence>
<dbReference type="PANTHER" id="PTHR12271">
    <property type="entry name" value="POLY A POLYMERASE CID PAP -RELATED"/>
    <property type="match status" value="1"/>
</dbReference>
<dbReference type="GO" id="GO:0031123">
    <property type="term" value="P:RNA 3'-end processing"/>
    <property type="evidence" value="ECO:0007669"/>
    <property type="project" value="TreeGrafter"/>
</dbReference>
<comment type="subcellular location">
    <subcellularLocation>
        <location evidence="3">Cytoplasm</location>
    </subcellularLocation>
</comment>
<feature type="compositionally biased region" description="Polar residues" evidence="9">
    <location>
        <begin position="62"/>
        <end position="73"/>
    </location>
</feature>
<keyword evidence="13" id="KW-1185">Reference proteome</keyword>
<proteinExistence type="inferred from homology"/>
<dbReference type="InterPro" id="IPR054708">
    <property type="entry name" value="MTPAP-like_central"/>
</dbReference>
<feature type="region of interest" description="Disordered" evidence="9">
    <location>
        <begin position="137"/>
        <end position="201"/>
    </location>
</feature>
<organism evidence="12 13">
    <name type="scientific">Blomia tropicalis</name>
    <name type="common">Mite</name>
    <dbReference type="NCBI Taxonomy" id="40697"/>
    <lineage>
        <taxon>Eukaryota</taxon>
        <taxon>Metazoa</taxon>
        <taxon>Ecdysozoa</taxon>
        <taxon>Arthropoda</taxon>
        <taxon>Chelicerata</taxon>
        <taxon>Arachnida</taxon>
        <taxon>Acari</taxon>
        <taxon>Acariformes</taxon>
        <taxon>Sarcoptiformes</taxon>
        <taxon>Astigmata</taxon>
        <taxon>Glycyphagoidea</taxon>
        <taxon>Echimyopodidae</taxon>
        <taxon>Blomia</taxon>
    </lineage>
</organism>
<evidence type="ECO:0000256" key="2">
    <source>
        <dbReference type="ARBA" id="ARBA00001946"/>
    </source>
</evidence>
<evidence type="ECO:0000256" key="8">
    <source>
        <dbReference type="ARBA" id="ARBA00038491"/>
    </source>
</evidence>
<evidence type="ECO:0000256" key="3">
    <source>
        <dbReference type="ARBA" id="ARBA00004496"/>
    </source>
</evidence>
<feature type="compositionally biased region" description="Basic residues" evidence="9">
    <location>
        <begin position="556"/>
        <end position="577"/>
    </location>
</feature>
<comment type="caution">
    <text evidence="12">The sequence shown here is derived from an EMBL/GenBank/DDBJ whole genome shotgun (WGS) entry which is preliminary data.</text>
</comment>
<feature type="compositionally biased region" description="Low complexity" evidence="9">
    <location>
        <begin position="619"/>
        <end position="635"/>
    </location>
</feature>
<gene>
    <name evidence="12" type="ORF">RDWZM_003739</name>
</gene>
<evidence type="ECO:0000256" key="1">
    <source>
        <dbReference type="ARBA" id="ARBA00001936"/>
    </source>
</evidence>
<evidence type="ECO:0000256" key="9">
    <source>
        <dbReference type="SAM" id="MobiDB-lite"/>
    </source>
</evidence>
<feature type="domain" description="Poly(A) RNA polymerase mitochondrial-like central palm" evidence="11">
    <location>
        <begin position="226"/>
        <end position="369"/>
    </location>
</feature>
<dbReference type="SUPFAM" id="SSF81301">
    <property type="entry name" value="Nucleotidyltransferase"/>
    <property type="match status" value="1"/>
</dbReference>
<feature type="compositionally biased region" description="Low complexity" evidence="9">
    <location>
        <begin position="651"/>
        <end position="667"/>
    </location>
</feature>
<evidence type="ECO:0000259" key="11">
    <source>
        <dbReference type="Pfam" id="PF22600"/>
    </source>
</evidence>
<keyword evidence="6" id="KW-0479">Metal-binding</keyword>
<dbReference type="OMA" id="GINCAYF"/>
<dbReference type="InterPro" id="IPR002058">
    <property type="entry name" value="PAP_assoc"/>
</dbReference>
<feature type="region of interest" description="Disordered" evidence="9">
    <location>
        <begin position="811"/>
        <end position="839"/>
    </location>
</feature>
<feature type="domain" description="PAP-associated" evidence="10">
    <location>
        <begin position="900"/>
        <end position="959"/>
    </location>
</feature>
<accession>A0A9Q0MG64</accession>
<evidence type="ECO:0000256" key="5">
    <source>
        <dbReference type="ARBA" id="ARBA00022679"/>
    </source>
</evidence>
<evidence type="ECO:0000256" key="7">
    <source>
        <dbReference type="ARBA" id="ARBA00022842"/>
    </source>
</evidence>
<dbReference type="Gene3D" id="3.30.460.10">
    <property type="entry name" value="Beta Polymerase, domain 2"/>
    <property type="match status" value="1"/>
</dbReference>
<keyword evidence="4" id="KW-0963">Cytoplasm</keyword>
<dbReference type="GO" id="GO:0005737">
    <property type="term" value="C:cytoplasm"/>
    <property type="evidence" value="ECO:0007669"/>
    <property type="project" value="UniProtKB-SubCell"/>
</dbReference>
<feature type="compositionally biased region" description="Acidic residues" evidence="9">
    <location>
        <begin position="137"/>
        <end position="173"/>
    </location>
</feature>
<dbReference type="CDD" id="cd05402">
    <property type="entry name" value="NT_PAP_TUTase"/>
    <property type="match status" value="1"/>
</dbReference>
<dbReference type="EMBL" id="JAPWDV010000001">
    <property type="protein sequence ID" value="KAJ6225194.1"/>
    <property type="molecule type" value="Genomic_DNA"/>
</dbReference>
<comment type="cofactor">
    <cofactor evidence="2">
        <name>Mg(2+)</name>
        <dbReference type="ChEBI" id="CHEBI:18420"/>
    </cofactor>
</comment>
<protein>
    <submittedName>
        <fullName evidence="12">Uncharacterized protein</fullName>
    </submittedName>
</protein>
<feature type="region of interest" description="Disordered" evidence="9">
    <location>
        <begin position="51"/>
        <end position="76"/>
    </location>
</feature>
<evidence type="ECO:0000259" key="10">
    <source>
        <dbReference type="Pfam" id="PF03828"/>
    </source>
</evidence>
<dbReference type="Pfam" id="PF22600">
    <property type="entry name" value="MTPAP-like_central"/>
    <property type="match status" value="1"/>
</dbReference>
<comment type="cofactor">
    <cofactor evidence="1">
        <name>Mn(2+)</name>
        <dbReference type="ChEBI" id="CHEBI:29035"/>
    </cofactor>
</comment>
<dbReference type="GO" id="GO:1990817">
    <property type="term" value="F:poly(A) RNA polymerase activity"/>
    <property type="evidence" value="ECO:0007669"/>
    <property type="project" value="TreeGrafter"/>
</dbReference>
<feature type="compositionally biased region" description="Low complexity" evidence="9">
    <location>
        <begin position="188"/>
        <end position="199"/>
    </location>
</feature>
<dbReference type="PANTHER" id="PTHR12271:SF40">
    <property type="entry name" value="POLY(A) RNA POLYMERASE GLD2"/>
    <property type="match status" value="1"/>
</dbReference>
<feature type="region of interest" description="Disordered" evidence="9">
    <location>
        <begin position="619"/>
        <end position="748"/>
    </location>
</feature>
<reference evidence="12" key="1">
    <citation type="submission" date="2022-12" db="EMBL/GenBank/DDBJ databases">
        <title>Genome assemblies of Blomia tropicalis.</title>
        <authorList>
            <person name="Cui Y."/>
        </authorList>
    </citation>
    <scope>NUCLEOTIDE SEQUENCE</scope>
    <source>
        <tissue evidence="12">Adult mites</tissue>
    </source>
</reference>
<comment type="similarity">
    <text evidence="8">Belongs to the DNA polymerase type-B-like family. GLD2 subfamily.</text>
</comment>
<dbReference type="Gene3D" id="1.10.1410.10">
    <property type="match status" value="2"/>
</dbReference>
<dbReference type="InterPro" id="IPR043519">
    <property type="entry name" value="NT_sf"/>
</dbReference>
<dbReference type="GO" id="GO:0046872">
    <property type="term" value="F:metal ion binding"/>
    <property type="evidence" value="ECO:0007669"/>
    <property type="project" value="UniProtKB-KW"/>
</dbReference>
<keyword evidence="5" id="KW-0808">Transferase</keyword>
<evidence type="ECO:0000313" key="13">
    <source>
        <dbReference type="Proteomes" id="UP001142055"/>
    </source>
</evidence>
<sequence>MTFAETLRFMPNSNENYDVVENGQRSIRSTNLSINREANSTVITNTTTTTTITNESNDTNRHSPIQSSINGTIMNDDDSKIKMKRTITDNCHSKSPTSSQYQDVNNNVDELMRRKCSLSSDECSPFVSAFNPMMFDDEEEEEEEEDGDDDDEEEEEEVVVEENDDYDVCDDYDGSSSSSLSRRHLQRRQSSSSSSAAAATATGTTVEYKRTTLYEERKQQWLDGMLTDLILKTYTHRRQPKSLLDYKCTLQELITRCLAIYLNGGDIQFKIYLIGSSLTSIGSSRSDIDLCMVIYDRETGRVDERYNNRIYAELLLNKICVILEKSGLAFQAKVIPANVPILKFFDQNHIEVNLNLNKLVTVQNTMLLVHLCSLDSRVAPFLFIVKLWAQKNGINCAYFKSLSSYALSLMAIFFLQNVCQPTILPSFNELVDYVIKSTSLFQYQPDGTMVDNDQSMVNGHKQMHVTSSVTSGSMSFIDRLPIPPPPPPPPPMNLPFTPLSSTNDIDESMDQKVRSIQSPISKVTLLDSTSQPSHITLQTHSNVMNAKYHQQWSNNSHKRSNHNHQNHHPHHHSKGKMGHLITTPQYTETKINLPYYYYYYYYYYCHQLHVLAQNQLRNSSTSLGSTSSASSSISSDLEHSNSGGGGGSGSGSTSSTHSSSPSYTNGSLPSNDSNVAMMQPQQQQQPHEMRDHQWNQMHRQATSTLNNVDGVSNATTGVVSHDTNGQCPTVQSTPPRRPSSSSNASTTSNGWALFNQDCCDGDDYDYGRQPSIQQRATTTTVNIGGQYNNGRKDQLNGSICNILIDTNHKDVRHKSRTTSANEDDENTYPHPHHHHQQLISDQDLNDHEYVDGNRVLLSSITETKPIINDDGDDDNTIDNDVMDGDGISVSARFKSKNSKSLGTLFADFITYYSDRSIYDSVISVRTGRLMKRTDPIFARSCDTSMDTFICIEEPFNHTNTSHSVHNDFMFNFIVKSFRWTRESIGKMKLSVNDFI</sequence>
<feature type="compositionally biased region" description="Low complexity" evidence="9">
    <location>
        <begin position="732"/>
        <end position="748"/>
    </location>
</feature>
<dbReference type="AlphaFoldDB" id="A0A9Q0MG64"/>
<name>A0A9Q0MG64_BLOTA</name>
<dbReference type="SUPFAM" id="SSF81631">
    <property type="entry name" value="PAP/OAS1 substrate-binding domain"/>
    <property type="match status" value="1"/>
</dbReference>
<evidence type="ECO:0000256" key="4">
    <source>
        <dbReference type="ARBA" id="ARBA00022490"/>
    </source>
</evidence>
<keyword evidence="7" id="KW-0460">Magnesium</keyword>
<evidence type="ECO:0000256" key="6">
    <source>
        <dbReference type="ARBA" id="ARBA00022723"/>
    </source>
</evidence>
<feature type="region of interest" description="Disordered" evidence="9">
    <location>
        <begin position="550"/>
        <end position="578"/>
    </location>
</feature>